<dbReference type="GO" id="GO:0005975">
    <property type="term" value="P:carbohydrate metabolic process"/>
    <property type="evidence" value="ECO:0007669"/>
    <property type="project" value="InterPro"/>
</dbReference>
<dbReference type="Proteomes" id="UP000235653">
    <property type="component" value="Unassembled WGS sequence"/>
</dbReference>
<dbReference type="InterPro" id="IPR011330">
    <property type="entry name" value="Glyco_hydro/deAcase_b/a-brl"/>
</dbReference>
<dbReference type="Gene3D" id="3.20.110.10">
    <property type="entry name" value="Glycoside hydrolase 38, N terminal domain"/>
    <property type="match status" value="2"/>
</dbReference>
<dbReference type="RefSeq" id="WP_102330495.1">
    <property type="nucleotide sequence ID" value="NZ_CP058566.2"/>
</dbReference>
<protein>
    <submittedName>
        <fullName evidence="5">DUF3536 domain-containing protein</fullName>
    </submittedName>
</protein>
<feature type="domain" description="Glycoside hydrolase family 57 N-terminal" evidence="4">
    <location>
        <begin position="44"/>
        <end position="309"/>
    </location>
</feature>
<dbReference type="EMBL" id="JQAN02000006">
    <property type="protein sequence ID" value="PPD59010.1"/>
    <property type="molecule type" value="Genomic_DNA"/>
</dbReference>
<dbReference type="InterPro" id="IPR004300">
    <property type="entry name" value="Glyco_hydro_57_N"/>
</dbReference>
<dbReference type="CDD" id="cd10797">
    <property type="entry name" value="GH57N_APU_like_1"/>
    <property type="match status" value="1"/>
</dbReference>
<dbReference type="Pfam" id="PF03065">
    <property type="entry name" value="Glyco_hydro_57"/>
    <property type="match status" value="1"/>
</dbReference>
<dbReference type="OrthoDB" id="9757977at2"/>
<comment type="caution">
    <text evidence="5">The sequence shown here is derived from an EMBL/GenBank/DDBJ whole genome shotgun (WGS) entry which is preliminary data.</text>
</comment>
<dbReference type="AlphaFoldDB" id="A0A2P5P9P8"/>
<comment type="similarity">
    <text evidence="1 3">Belongs to the glycosyl hydrolase 57 family.</text>
</comment>
<gene>
    <name evidence="5" type="ORF">JP09_003890</name>
</gene>
<dbReference type="InterPro" id="IPR027291">
    <property type="entry name" value="Glyco_hydro_38_N_sf"/>
</dbReference>
<evidence type="ECO:0000256" key="1">
    <source>
        <dbReference type="ARBA" id="ARBA00006821"/>
    </source>
</evidence>
<proteinExistence type="inferred from homology"/>
<sequence length="803" mass="90845">MVDSPARYLCVHGHFYQPPRENPWLEAVETEKSAAPYHDWNERVTDECYAVNLAARILDGSNQIVSIVNNYSRFSFNFGPTLLTWLEANHPEVYTAITDSDRENAPEYSGHGSALAQAYNHIIMPLASRPDKETQVIWGVSDFRRRFGRQPEGMWLPETAVDLETLDIMSSHGIKFTVLAPHQASRVKDPRGSWHPARGVIDTNQPYICRMPSGRSMSIFFYHPELSKGVAFGSLLQNGDLLANRILEAYGKGSVPALITIATDGETYGHHRRFGEMALAYAFDKLSGLGIKITNMAEYLENHPPAAEVEIIENSSWSCEHGVERWRSGCCCSTGFHPDWNQHWREPLRKAMDLLRDSLNPMFEKDAGQFLADPWAARNAYQEVIADRNPGVVDAFLKQYSLKELSSSEKVRVLRLMELQRHLMAIYTSCGWFFDDIGGLESILVMKQAGRVLQLANQLFSKTPEKKFLNILETAQSNDRSIGSGWDIFEREVRPLICDLKDAAANVAISTLFKGSLSEPGLYTFSATINDLKQFGDDRQRISSGDIEISSTVTLETQRFIFGAMLWGDHQVAVGLEPYKSPEVYADLLSELKSFAVPTDCAGCREFLDNRFGGHIFDLRHLFGDERTIIVDGIIAGTLKEAETAYRTIYSRHRETMRFLHSLGQTAPPQFITSAEFVLRMDLKNALQADVPDLETIEALLNEMKLWGISPERETVSYYLSGQLENILLALIDAPDDPEEMTRAIGLLELFNDFVLFPNLWRVQNLYFAIFQNIYIGRKDKPAFKDWLTSFGTLGRLLQIKID</sequence>
<evidence type="ECO:0000259" key="4">
    <source>
        <dbReference type="Pfam" id="PF03065"/>
    </source>
</evidence>
<dbReference type="PANTHER" id="PTHR36306">
    <property type="entry name" value="ALPHA-AMYLASE-RELATED-RELATED"/>
    <property type="match status" value="1"/>
</dbReference>
<organism evidence="5 6">
    <name type="scientific">Dehalogenimonas etheniformans</name>
    <dbReference type="NCBI Taxonomy" id="1536648"/>
    <lineage>
        <taxon>Bacteria</taxon>
        <taxon>Bacillati</taxon>
        <taxon>Chloroflexota</taxon>
        <taxon>Dehalococcoidia</taxon>
        <taxon>Dehalococcoidales</taxon>
        <taxon>Dehalococcoidaceae</taxon>
        <taxon>Dehalogenimonas</taxon>
    </lineage>
</organism>
<dbReference type="InterPro" id="IPR021923">
    <property type="entry name" value="DUF3536"/>
</dbReference>
<dbReference type="SUPFAM" id="SSF88713">
    <property type="entry name" value="Glycoside hydrolase/deacetylase"/>
    <property type="match status" value="1"/>
</dbReference>
<evidence type="ECO:0000256" key="2">
    <source>
        <dbReference type="ARBA" id="ARBA00023277"/>
    </source>
</evidence>
<dbReference type="PANTHER" id="PTHR36306:SF3">
    <property type="entry name" value="GLYCOSIDE HYDROLASE FAMILY 57"/>
    <property type="match status" value="1"/>
</dbReference>
<evidence type="ECO:0000313" key="5">
    <source>
        <dbReference type="EMBL" id="PPD59010.1"/>
    </source>
</evidence>
<accession>A0A2P5P9P8</accession>
<evidence type="ECO:0000313" key="6">
    <source>
        <dbReference type="Proteomes" id="UP000235653"/>
    </source>
</evidence>
<dbReference type="InterPro" id="IPR052046">
    <property type="entry name" value="GH57_Enzymes"/>
</dbReference>
<dbReference type="GO" id="GO:0003824">
    <property type="term" value="F:catalytic activity"/>
    <property type="evidence" value="ECO:0007669"/>
    <property type="project" value="InterPro"/>
</dbReference>
<keyword evidence="2 3" id="KW-0119">Carbohydrate metabolism</keyword>
<keyword evidence="6" id="KW-1185">Reference proteome</keyword>
<reference evidence="5 6" key="1">
    <citation type="journal article" date="2017" name="ISME J.">
        <title>Grape pomace compost harbors organohalide-respiring Dehalogenimonas species with novel reductive dehalogenase genes.</title>
        <authorList>
            <person name="Yang Y."/>
            <person name="Higgins S.A."/>
            <person name="Yan J."/>
            <person name="Simsir B."/>
            <person name="Chourey K."/>
            <person name="Iyer R."/>
            <person name="Hettich R.L."/>
            <person name="Baldwin B."/>
            <person name="Ogles D.M."/>
            <person name="Loffler F.E."/>
        </authorList>
    </citation>
    <scope>NUCLEOTIDE SEQUENCE [LARGE SCALE GENOMIC DNA]</scope>
    <source>
        <strain evidence="5 6">GP</strain>
    </source>
</reference>
<evidence type="ECO:0000256" key="3">
    <source>
        <dbReference type="RuleBase" id="RU361196"/>
    </source>
</evidence>
<name>A0A2P5P9P8_9CHLR</name>
<dbReference type="Pfam" id="PF12055">
    <property type="entry name" value="DUF3536"/>
    <property type="match status" value="1"/>
</dbReference>